<evidence type="ECO:0000313" key="6">
    <source>
        <dbReference type="EMBL" id="KAK8876722.1"/>
    </source>
</evidence>
<keyword evidence="1" id="KW-0677">Repeat</keyword>
<dbReference type="Pfam" id="PF12796">
    <property type="entry name" value="Ank_2"/>
    <property type="match status" value="5"/>
</dbReference>
<dbReference type="InterPro" id="IPR027417">
    <property type="entry name" value="P-loop_NTPase"/>
</dbReference>
<dbReference type="InterPro" id="IPR036770">
    <property type="entry name" value="Ankyrin_rpt-contain_sf"/>
</dbReference>
<feature type="repeat" description="ANK" evidence="3">
    <location>
        <begin position="926"/>
        <end position="958"/>
    </location>
</feature>
<dbReference type="InterPro" id="IPR056884">
    <property type="entry name" value="NPHP3-like_N"/>
</dbReference>
<evidence type="ECO:0000256" key="4">
    <source>
        <dbReference type="SAM" id="MobiDB-lite"/>
    </source>
</evidence>
<evidence type="ECO:0000256" key="1">
    <source>
        <dbReference type="ARBA" id="ARBA00022737"/>
    </source>
</evidence>
<feature type="repeat" description="ANK" evidence="3">
    <location>
        <begin position="690"/>
        <end position="722"/>
    </location>
</feature>
<feature type="repeat" description="ANK" evidence="3">
    <location>
        <begin position="1025"/>
        <end position="1057"/>
    </location>
</feature>
<dbReference type="Pfam" id="PF24883">
    <property type="entry name" value="NPHP3_N"/>
    <property type="match status" value="1"/>
</dbReference>
<dbReference type="InterPro" id="IPR002110">
    <property type="entry name" value="Ankyrin_rpt"/>
</dbReference>
<dbReference type="Proteomes" id="UP001390339">
    <property type="component" value="Unassembled WGS sequence"/>
</dbReference>
<dbReference type="PROSITE" id="PS50297">
    <property type="entry name" value="ANK_REP_REGION"/>
    <property type="match status" value="9"/>
</dbReference>
<organism evidence="6 7">
    <name type="scientific">Apiospora arundinis</name>
    <dbReference type="NCBI Taxonomy" id="335852"/>
    <lineage>
        <taxon>Eukaryota</taxon>
        <taxon>Fungi</taxon>
        <taxon>Dikarya</taxon>
        <taxon>Ascomycota</taxon>
        <taxon>Pezizomycotina</taxon>
        <taxon>Sordariomycetes</taxon>
        <taxon>Xylariomycetidae</taxon>
        <taxon>Amphisphaeriales</taxon>
        <taxon>Apiosporaceae</taxon>
        <taxon>Apiospora</taxon>
    </lineage>
</organism>
<dbReference type="SMART" id="SM00248">
    <property type="entry name" value="ANK"/>
    <property type="match status" value="16"/>
</dbReference>
<dbReference type="Gene3D" id="1.25.40.20">
    <property type="entry name" value="Ankyrin repeat-containing domain"/>
    <property type="match status" value="4"/>
</dbReference>
<feature type="repeat" description="ANK" evidence="3">
    <location>
        <begin position="827"/>
        <end position="859"/>
    </location>
</feature>
<dbReference type="PANTHER" id="PTHR24173:SF74">
    <property type="entry name" value="ANKYRIN REPEAT DOMAIN-CONTAINING PROTEIN 16"/>
    <property type="match status" value="1"/>
</dbReference>
<dbReference type="SUPFAM" id="SSF48403">
    <property type="entry name" value="Ankyrin repeat"/>
    <property type="match status" value="2"/>
</dbReference>
<dbReference type="Gene3D" id="3.40.50.300">
    <property type="entry name" value="P-loop containing nucleotide triphosphate hydrolases"/>
    <property type="match status" value="1"/>
</dbReference>
<feature type="repeat" description="ANK" evidence="3">
    <location>
        <begin position="588"/>
        <end position="620"/>
    </location>
</feature>
<sequence>MDEDRGTQSLSKAHQLGVGKADHSIIAGRLAVGGGVDFKFEGPAKATNVNSILGNNVVIKKGVKYQTNITQAESRNRLEIVEWLKKLSRLNSHTKKRNLEDDAEALPNTGNWIFNDHRFFKWLDGDTYRLWCFGKPGVGKTVLATKIIRYLEKVVDRRCMADDKPRGVLYVYFDYQERENQTPAAILADLLAQLLCLKRHVSEDMARKYNEWRESNEMLTTQGYLRLLMSEAASFHRLYLVLDGLDEYFDETKENRQQTLMGIISQLPRDFKVLVMSRNHSDISKSIQFDDRISIQATNEDLTVFMQWRISNSGVLKQAIEAKAHDGDGSSSRPYGELVAKSRGNFLLAQLQMDAFEGRIGPGAIDDFQGDLSDFYEVALKRILTQQKPDKGKALAALSWVCYAARPLSIEELSQAVTGYKATDTIDGPTMEAICAGLILIERSGSARLLHYTAHEFLEQKGIVHSQRSHLSLAQKCLRVLQERPRMDETAEIQCPSQQHPQYLSYAADNWGYHLRRASKESAAWTLATEFLEDETTMSETTGYMESIPWHLKTNITALHLSTFFGSKALVLYCIDDLRIPIDAGAEIAHAAAHWALIFKKPRILEVLLQKGADINAQDCKGRTLLHLAISNHDETSTGIILQYHHHGLDAELKDKKGSTPLHIAADEGYSWAVKLLVPFCINLCAEDKDGFSALRLAVRKGHQRVIRTLVEGGADINVPSTRDGWLILNQAASYGKDKLVRFLIPKGADLHRPDRDGFTSLQLSVQYGHTETAYTLLRAGADRSVKDKHGNTLLHNYIENWSNIHDNSLFWILVECGCSLEERNAYGMTPLESAITRNNMSAAWLLIHKGANLSAKNRQGQTPLHTAVACNQLPIVNLLLDQGASHEALNDEGRSPMHTAASLNYIPEMTAFLCRGKGLHVRNKSGLTPLHTAAMLNRLPATDFLLQNGADPDLGDKSDRTPLYLAIVEKALETAAVLIKATRQLDKTDHEQQTYLHVAAFSGEFDLVQTLLEAGVPIDQQDARGRTPLHAAIIASDPNIACLLVLKGASVDLVDSDGCSALHHAAVLGDEDLIPTLTKTGDKQLQNNGGKTPKEVAGLAGHRQMPWE</sequence>
<proteinExistence type="predicted"/>
<keyword evidence="7" id="KW-1185">Reference proteome</keyword>
<reference evidence="6 7" key="1">
    <citation type="journal article" date="2024" name="IMA Fungus">
        <title>Apiospora arundinis, a panoply of carbohydrate-active enzymes and secondary metabolites.</title>
        <authorList>
            <person name="Sorensen T."/>
            <person name="Petersen C."/>
            <person name="Muurmann A.T."/>
            <person name="Christiansen J.V."/>
            <person name="Brundto M.L."/>
            <person name="Overgaard C.K."/>
            <person name="Boysen A.T."/>
            <person name="Wollenberg R.D."/>
            <person name="Larsen T.O."/>
            <person name="Sorensen J.L."/>
            <person name="Nielsen K.L."/>
            <person name="Sondergaard T.E."/>
        </authorList>
    </citation>
    <scope>NUCLEOTIDE SEQUENCE [LARGE SCALE GENOMIC DNA]</scope>
    <source>
        <strain evidence="6 7">AAU 773</strain>
    </source>
</reference>
<evidence type="ECO:0000256" key="3">
    <source>
        <dbReference type="PROSITE-ProRule" id="PRU00023"/>
    </source>
</evidence>
<feature type="repeat" description="ANK" evidence="3">
    <location>
        <begin position="860"/>
        <end position="892"/>
    </location>
</feature>
<name>A0ABR2JGC8_9PEZI</name>
<dbReference type="Pfam" id="PF22939">
    <property type="entry name" value="WHD_GPIID"/>
    <property type="match status" value="1"/>
</dbReference>
<dbReference type="PROSITE" id="PS50088">
    <property type="entry name" value="ANK_REPEAT"/>
    <property type="match status" value="10"/>
</dbReference>
<feature type="region of interest" description="Disordered" evidence="4">
    <location>
        <begin position="1082"/>
        <end position="1109"/>
    </location>
</feature>
<feature type="repeat" description="ANK" evidence="3">
    <location>
        <begin position="657"/>
        <end position="689"/>
    </location>
</feature>
<dbReference type="PANTHER" id="PTHR24173">
    <property type="entry name" value="ANKYRIN REPEAT CONTAINING"/>
    <property type="match status" value="1"/>
</dbReference>
<protein>
    <recommendedName>
        <fullName evidence="5">NACHT domain-containing protein</fullName>
    </recommendedName>
</protein>
<dbReference type="PRINTS" id="PR01415">
    <property type="entry name" value="ANKYRIN"/>
</dbReference>
<feature type="repeat" description="ANK" evidence="3">
    <location>
        <begin position="724"/>
        <end position="756"/>
    </location>
</feature>
<dbReference type="PROSITE" id="PS50837">
    <property type="entry name" value="NACHT"/>
    <property type="match status" value="1"/>
</dbReference>
<comment type="caution">
    <text evidence="6">The sequence shown here is derived from an EMBL/GenBank/DDBJ whole genome shotgun (WGS) entry which is preliminary data.</text>
</comment>
<dbReference type="EMBL" id="JAPCWZ010000002">
    <property type="protein sequence ID" value="KAK8876722.1"/>
    <property type="molecule type" value="Genomic_DNA"/>
</dbReference>
<dbReference type="SUPFAM" id="SSF52540">
    <property type="entry name" value="P-loop containing nucleoside triphosphate hydrolases"/>
    <property type="match status" value="1"/>
</dbReference>
<feature type="compositionally biased region" description="Polar residues" evidence="4">
    <location>
        <begin position="1082"/>
        <end position="1091"/>
    </location>
</feature>
<feature type="domain" description="NACHT" evidence="5">
    <location>
        <begin position="128"/>
        <end position="278"/>
    </location>
</feature>
<accession>A0ABR2JGC8</accession>
<keyword evidence="2 3" id="KW-0040">ANK repeat</keyword>
<dbReference type="InterPro" id="IPR054471">
    <property type="entry name" value="GPIID_WHD"/>
</dbReference>
<evidence type="ECO:0000256" key="2">
    <source>
        <dbReference type="ARBA" id="ARBA00023043"/>
    </source>
</evidence>
<feature type="repeat" description="ANK" evidence="3">
    <location>
        <begin position="757"/>
        <end position="789"/>
    </location>
</feature>
<dbReference type="InterPro" id="IPR007111">
    <property type="entry name" value="NACHT_NTPase"/>
</dbReference>
<feature type="repeat" description="ANK" evidence="3">
    <location>
        <begin position="992"/>
        <end position="1024"/>
    </location>
</feature>
<evidence type="ECO:0000313" key="7">
    <source>
        <dbReference type="Proteomes" id="UP001390339"/>
    </source>
</evidence>
<evidence type="ECO:0000259" key="5">
    <source>
        <dbReference type="PROSITE" id="PS50837"/>
    </source>
</evidence>
<gene>
    <name evidence="6" type="ORF">PGQ11_001668</name>
</gene>